<dbReference type="Proteomes" id="UP000306758">
    <property type="component" value="Unassembled WGS sequence"/>
</dbReference>
<proteinExistence type="predicted"/>
<evidence type="ECO:0000313" key="2">
    <source>
        <dbReference type="Proteomes" id="UP000306758"/>
    </source>
</evidence>
<protein>
    <submittedName>
        <fullName evidence="1">Uncharacterized protein</fullName>
    </submittedName>
</protein>
<gene>
    <name evidence="1" type="ORF">D3M78_06835</name>
</gene>
<dbReference type="EMBL" id="QXNI01000038">
    <property type="protein sequence ID" value="THA08928.1"/>
    <property type="molecule type" value="Genomic_DNA"/>
</dbReference>
<reference evidence="1 2" key="1">
    <citation type="journal article" date="2019" name="Vet. Microbiol.">
        <title>Development of multi locus sequence typing (MLST) of Rodentibacter pneumotropicus.</title>
        <authorList>
            <person name="Adhikary S."/>
            <person name="Bisgaard M."/>
            <person name="Boot R."/>
            <person name="Benga L."/>
            <person name="Nicklas W."/>
            <person name="Christensen H."/>
        </authorList>
    </citation>
    <scope>NUCLEOTIDE SEQUENCE [LARGE SCALE GENOMIC DNA]</scope>
    <source>
        <strain evidence="1 2">Ac84</strain>
    </source>
</reference>
<comment type="caution">
    <text evidence="1">The sequence shown here is derived from an EMBL/GenBank/DDBJ whole genome shotgun (WGS) entry which is preliminary data.</text>
</comment>
<dbReference type="AlphaFoldDB" id="A0A4S2Q822"/>
<sequence>MKPDSIVYRDFHQRYDVLNMRKFNHFCINYNIQFVENRINTFWLQAKQHLQKFKGILKAHFECM</sequence>
<organism evidence="1 2">
    <name type="scientific">Rodentibacter pneumotropicus</name>
    <dbReference type="NCBI Taxonomy" id="758"/>
    <lineage>
        <taxon>Bacteria</taxon>
        <taxon>Pseudomonadati</taxon>
        <taxon>Pseudomonadota</taxon>
        <taxon>Gammaproteobacteria</taxon>
        <taxon>Pasteurellales</taxon>
        <taxon>Pasteurellaceae</taxon>
        <taxon>Rodentibacter</taxon>
    </lineage>
</organism>
<name>A0A4S2Q822_9PAST</name>
<evidence type="ECO:0000313" key="1">
    <source>
        <dbReference type="EMBL" id="THA08928.1"/>
    </source>
</evidence>
<accession>A0A4S2Q822</accession>